<name>A0A1Z5TRU9_HORWE</name>
<dbReference type="EMBL" id="MUNK01000008">
    <property type="protein sequence ID" value="OTA38756.1"/>
    <property type="molecule type" value="Genomic_DNA"/>
</dbReference>
<dbReference type="Proteomes" id="UP000194280">
    <property type="component" value="Unassembled WGS sequence"/>
</dbReference>
<comment type="caution">
    <text evidence="1">The sequence shown here is derived from an EMBL/GenBank/DDBJ whole genome shotgun (WGS) entry which is preliminary data.</text>
</comment>
<protein>
    <recommendedName>
        <fullName evidence="3">F-box domain-containing protein</fullName>
    </recommendedName>
</protein>
<dbReference type="AlphaFoldDB" id="A0A1Z5TRU9"/>
<evidence type="ECO:0000313" key="1">
    <source>
        <dbReference type="EMBL" id="OTA38756.1"/>
    </source>
</evidence>
<dbReference type="InParanoid" id="A0A1Z5TRU9"/>
<keyword evidence="2" id="KW-1185">Reference proteome</keyword>
<organism evidence="1 2">
    <name type="scientific">Hortaea werneckii EXF-2000</name>
    <dbReference type="NCBI Taxonomy" id="1157616"/>
    <lineage>
        <taxon>Eukaryota</taxon>
        <taxon>Fungi</taxon>
        <taxon>Dikarya</taxon>
        <taxon>Ascomycota</taxon>
        <taxon>Pezizomycotina</taxon>
        <taxon>Dothideomycetes</taxon>
        <taxon>Dothideomycetidae</taxon>
        <taxon>Mycosphaerellales</taxon>
        <taxon>Teratosphaeriaceae</taxon>
        <taxon>Hortaea</taxon>
    </lineage>
</organism>
<dbReference type="VEuPathDB" id="FungiDB:BTJ68_01128"/>
<accession>A0A1Z5TRU9</accession>
<dbReference type="InterPro" id="IPR038883">
    <property type="entry name" value="AN11006-like"/>
</dbReference>
<proteinExistence type="predicted"/>
<reference evidence="1 2" key="1">
    <citation type="submission" date="2017-01" db="EMBL/GenBank/DDBJ databases">
        <title>The recent genome duplication of the halophilic yeast Hortaea werneckii: insights from long-read sequencing.</title>
        <authorList>
            <person name="Sinha S."/>
            <person name="Flibotte S."/>
            <person name="Neira M."/>
            <person name="Lenassi M."/>
            <person name="Gostincar C."/>
            <person name="Stajich J.E."/>
            <person name="Nislow C.E."/>
        </authorList>
    </citation>
    <scope>NUCLEOTIDE SEQUENCE [LARGE SCALE GENOMIC DNA]</scope>
    <source>
        <strain evidence="1 2">EXF-2000</strain>
    </source>
</reference>
<gene>
    <name evidence="1" type="ORF">BTJ68_01128</name>
</gene>
<sequence>MSGTDSRDTSVSFGDEPWEFISRTDAGRDVIGSTKGRKAVASSCTHHAVLTRSRVFRPSTHCQHCGCSLSPWVESQDQASDQEASPLFAKLPTEIRIYIYELLFQSSASDKGVLVRRGPGYSRPPSVLSLLLTCRRIINEAETIFYATNRLIIADPAFITHLSLVRRKAVSRITILASSAAATFSLLEPLHRFPNLTSLWIARRCKVQFIDVSSWRMMAKQMVDTIHARRQLQEVKVINLPTDTLSPDEEEMKMKLDEIDARLENAAQGRRS</sequence>
<dbReference type="PANTHER" id="PTHR42085">
    <property type="entry name" value="F-BOX DOMAIN-CONTAINING PROTEIN"/>
    <property type="match status" value="1"/>
</dbReference>
<dbReference type="PANTHER" id="PTHR42085:SF1">
    <property type="entry name" value="F-BOX DOMAIN-CONTAINING PROTEIN"/>
    <property type="match status" value="1"/>
</dbReference>
<evidence type="ECO:0000313" key="2">
    <source>
        <dbReference type="Proteomes" id="UP000194280"/>
    </source>
</evidence>
<dbReference type="OrthoDB" id="3801532at2759"/>
<evidence type="ECO:0008006" key="3">
    <source>
        <dbReference type="Google" id="ProtNLM"/>
    </source>
</evidence>